<dbReference type="Pfam" id="PF03755">
    <property type="entry name" value="YicC-like_N"/>
    <property type="match status" value="1"/>
</dbReference>
<dbReference type="Proteomes" id="UP000254777">
    <property type="component" value="Unassembled WGS sequence"/>
</dbReference>
<evidence type="ECO:0000313" key="9">
    <source>
        <dbReference type="Proteomes" id="UP000254777"/>
    </source>
</evidence>
<dbReference type="Pfam" id="PF08340">
    <property type="entry name" value="YicC-like_C"/>
    <property type="match status" value="1"/>
</dbReference>
<dbReference type="InterPro" id="IPR013551">
    <property type="entry name" value="YicC-like_C"/>
</dbReference>
<keyword evidence="2" id="KW-0540">Nuclease</keyword>
<accession>A0A379DEC8</accession>
<dbReference type="NCBIfam" id="TIGR00255">
    <property type="entry name" value="YicC/YloC family endoribonuclease"/>
    <property type="match status" value="1"/>
</dbReference>
<feature type="domain" description="Endoribonuclease YicC-like C-terminal" evidence="7">
    <location>
        <begin position="173"/>
        <end position="291"/>
    </location>
</feature>
<evidence type="ECO:0000256" key="2">
    <source>
        <dbReference type="ARBA" id="ARBA00022722"/>
    </source>
</evidence>
<gene>
    <name evidence="8" type="ORF">NCTC11088_01709</name>
</gene>
<keyword evidence="3" id="KW-0255">Endonuclease</keyword>
<dbReference type="InterPro" id="IPR005229">
    <property type="entry name" value="YicC/YloC-like"/>
</dbReference>
<organism evidence="8 9">
    <name type="scientific">Peptoniphilus indolicus</name>
    <dbReference type="NCBI Taxonomy" id="33030"/>
    <lineage>
        <taxon>Bacteria</taxon>
        <taxon>Bacillati</taxon>
        <taxon>Bacillota</taxon>
        <taxon>Tissierellia</taxon>
        <taxon>Tissierellales</taxon>
        <taxon>Peptoniphilaceae</taxon>
        <taxon>Peptoniphilus</taxon>
    </lineage>
</organism>
<protein>
    <submittedName>
        <fullName evidence="8">YicC-like family, N-terminal region</fullName>
    </submittedName>
</protein>
<feature type="domain" description="Endoribonuclease YicC-like N-terminal" evidence="6">
    <location>
        <begin position="1"/>
        <end position="155"/>
    </location>
</feature>
<evidence type="ECO:0000313" key="8">
    <source>
        <dbReference type="EMBL" id="SUB75905.1"/>
    </source>
</evidence>
<dbReference type="InterPro" id="IPR013527">
    <property type="entry name" value="YicC-like_N"/>
</dbReference>
<proteinExistence type="inferred from homology"/>
<dbReference type="PANTHER" id="PTHR30636:SF3">
    <property type="entry name" value="UPF0701 PROTEIN YICC"/>
    <property type="match status" value="1"/>
</dbReference>
<comment type="similarity">
    <text evidence="5">Belongs to the YicC/YloC family.</text>
</comment>
<evidence type="ECO:0000256" key="5">
    <source>
        <dbReference type="ARBA" id="ARBA00035648"/>
    </source>
</evidence>
<evidence type="ECO:0000256" key="4">
    <source>
        <dbReference type="ARBA" id="ARBA00022801"/>
    </source>
</evidence>
<sequence length="291" mass="33673">MRSMTGYGVGRIENENYDLKVEIRSVNSRFTDINIRLPKIIFNLEESVRKSIKERISRGKLDVYINLNIYNSDNMKVKANLELARNYHSALSSLSEEFDIQKPIGLSDLYLREGVLEVHQVENDSTFYKESILETTKIAIDTLIEMREEEGKNLKEILKKDKSILYKMVCDAEERAPKVIEENLKKIEDKIKSIISEEKLDIQRLTTEVTIMADKLAIDEEIGRLFSHLSQFDSIIESNEPVGRKLDFLVQEINREINTIGSKSTNVEILSLVVDMKSQVEKLREQIQNIE</sequence>
<name>A0A379DEC8_9FIRM</name>
<dbReference type="RefSeq" id="WP_115312198.1">
    <property type="nucleotide sequence ID" value="NZ_UGTH01000001.1"/>
</dbReference>
<evidence type="ECO:0000256" key="3">
    <source>
        <dbReference type="ARBA" id="ARBA00022759"/>
    </source>
</evidence>
<dbReference type="EMBL" id="UGTH01000001">
    <property type="protein sequence ID" value="SUB75905.1"/>
    <property type="molecule type" value="Genomic_DNA"/>
</dbReference>
<reference evidence="8 9" key="1">
    <citation type="submission" date="2018-06" db="EMBL/GenBank/DDBJ databases">
        <authorList>
            <consortium name="Pathogen Informatics"/>
            <person name="Doyle S."/>
        </authorList>
    </citation>
    <scope>NUCLEOTIDE SEQUENCE [LARGE SCALE GENOMIC DNA]</scope>
    <source>
        <strain evidence="8 9">NCTC11088</strain>
    </source>
</reference>
<evidence type="ECO:0000256" key="1">
    <source>
        <dbReference type="ARBA" id="ARBA00001968"/>
    </source>
</evidence>
<dbReference type="PANTHER" id="PTHR30636">
    <property type="entry name" value="UPF0701 PROTEIN YICC"/>
    <property type="match status" value="1"/>
</dbReference>
<keyword evidence="4" id="KW-0378">Hydrolase</keyword>
<evidence type="ECO:0000259" key="6">
    <source>
        <dbReference type="Pfam" id="PF03755"/>
    </source>
</evidence>
<evidence type="ECO:0000259" key="7">
    <source>
        <dbReference type="Pfam" id="PF08340"/>
    </source>
</evidence>
<dbReference type="GO" id="GO:0004521">
    <property type="term" value="F:RNA endonuclease activity"/>
    <property type="evidence" value="ECO:0007669"/>
    <property type="project" value="InterPro"/>
</dbReference>
<comment type="cofactor">
    <cofactor evidence="1">
        <name>a divalent metal cation</name>
        <dbReference type="ChEBI" id="CHEBI:60240"/>
    </cofactor>
</comment>
<dbReference type="AlphaFoldDB" id="A0A379DEC8"/>
<dbReference type="GO" id="GO:0016787">
    <property type="term" value="F:hydrolase activity"/>
    <property type="evidence" value="ECO:0007669"/>
    <property type="project" value="UniProtKB-KW"/>
</dbReference>